<keyword evidence="8" id="KW-1185">Reference proteome</keyword>
<dbReference type="EMBL" id="MLQL01000006">
    <property type="protein sequence ID" value="OQE26978.1"/>
    <property type="molecule type" value="Genomic_DNA"/>
</dbReference>
<keyword evidence="2 5" id="KW-0812">Transmembrane</keyword>
<dbReference type="InterPro" id="IPR020846">
    <property type="entry name" value="MFS_dom"/>
</dbReference>
<name>A0A1V6TKT2_9EURO</name>
<keyword evidence="4 5" id="KW-0472">Membrane</keyword>
<feature type="transmembrane region" description="Helical" evidence="5">
    <location>
        <begin position="125"/>
        <end position="146"/>
    </location>
</feature>
<dbReference type="GO" id="GO:0022857">
    <property type="term" value="F:transmembrane transporter activity"/>
    <property type="evidence" value="ECO:0007669"/>
    <property type="project" value="InterPro"/>
</dbReference>
<comment type="caution">
    <text evidence="7">The sequence shown here is derived from an EMBL/GenBank/DDBJ whole genome shotgun (WGS) entry which is preliminary data.</text>
</comment>
<organism evidence="7 8">
    <name type="scientific">Penicillium flavigenum</name>
    <dbReference type="NCBI Taxonomy" id="254877"/>
    <lineage>
        <taxon>Eukaryota</taxon>
        <taxon>Fungi</taxon>
        <taxon>Dikarya</taxon>
        <taxon>Ascomycota</taxon>
        <taxon>Pezizomycotina</taxon>
        <taxon>Eurotiomycetes</taxon>
        <taxon>Eurotiomycetidae</taxon>
        <taxon>Eurotiales</taxon>
        <taxon>Aspergillaceae</taxon>
        <taxon>Penicillium</taxon>
    </lineage>
</organism>
<evidence type="ECO:0000259" key="6">
    <source>
        <dbReference type="PROSITE" id="PS50850"/>
    </source>
</evidence>
<dbReference type="InterPro" id="IPR011701">
    <property type="entry name" value="MFS"/>
</dbReference>
<sequence>MGIIACVVTGWLMGRMRPGLIMVLSMSAFTLGNVFIAIAPVHQTYCALTFVCLLIIPWGMDMSFPAATLMLSNAVERKHQGVAASLVTTVVNYSISLSLGLAGTVEVHVNNGGHTPDDVLKGYRGAIYFAVGLGGLGMFFSAIYVIKGYRAERQPAKAKHEEA</sequence>
<keyword evidence="3 5" id="KW-1133">Transmembrane helix</keyword>
<dbReference type="InterPro" id="IPR036259">
    <property type="entry name" value="MFS_trans_sf"/>
</dbReference>
<protein>
    <recommendedName>
        <fullName evidence="6">Major facilitator superfamily (MFS) profile domain-containing protein</fullName>
    </recommendedName>
</protein>
<evidence type="ECO:0000313" key="7">
    <source>
        <dbReference type="EMBL" id="OQE26978.1"/>
    </source>
</evidence>
<dbReference type="GO" id="GO:0016020">
    <property type="term" value="C:membrane"/>
    <property type="evidence" value="ECO:0007669"/>
    <property type="project" value="UniProtKB-SubCell"/>
</dbReference>
<dbReference type="PANTHER" id="PTHR42718:SF41">
    <property type="entry name" value="MFS TRANSPORTER OF UNKOWN SPECIFICITY (AFU_ORTHOLOGUE AFUA_5G09940)-RELATED"/>
    <property type="match status" value="1"/>
</dbReference>
<evidence type="ECO:0000256" key="3">
    <source>
        <dbReference type="ARBA" id="ARBA00022989"/>
    </source>
</evidence>
<dbReference type="PANTHER" id="PTHR42718">
    <property type="entry name" value="MAJOR FACILITATOR SUPERFAMILY MULTIDRUG TRANSPORTER MFSC"/>
    <property type="match status" value="1"/>
</dbReference>
<feature type="domain" description="Major facilitator superfamily (MFS) profile" evidence="6">
    <location>
        <begin position="1"/>
        <end position="163"/>
    </location>
</feature>
<dbReference type="AlphaFoldDB" id="A0A1V6TKT2"/>
<gene>
    <name evidence="7" type="ORF">PENFLA_c006G01441</name>
</gene>
<evidence type="ECO:0000256" key="5">
    <source>
        <dbReference type="SAM" id="Phobius"/>
    </source>
</evidence>
<dbReference type="STRING" id="254877.A0A1V6TKT2"/>
<dbReference type="Gene3D" id="1.20.1250.20">
    <property type="entry name" value="MFS general substrate transporter like domains"/>
    <property type="match status" value="1"/>
</dbReference>
<evidence type="ECO:0000313" key="8">
    <source>
        <dbReference type="Proteomes" id="UP000191342"/>
    </source>
</evidence>
<dbReference type="Pfam" id="PF07690">
    <property type="entry name" value="MFS_1"/>
    <property type="match status" value="1"/>
</dbReference>
<feature type="transmembrane region" description="Helical" evidence="5">
    <location>
        <begin position="47"/>
        <end position="71"/>
    </location>
</feature>
<dbReference type="OrthoDB" id="2428527at2759"/>
<evidence type="ECO:0000256" key="2">
    <source>
        <dbReference type="ARBA" id="ARBA00022692"/>
    </source>
</evidence>
<proteinExistence type="predicted"/>
<comment type="subcellular location">
    <subcellularLocation>
        <location evidence="1">Membrane</location>
        <topology evidence="1">Multi-pass membrane protein</topology>
    </subcellularLocation>
</comment>
<evidence type="ECO:0000256" key="1">
    <source>
        <dbReference type="ARBA" id="ARBA00004141"/>
    </source>
</evidence>
<accession>A0A1V6TKT2</accession>
<evidence type="ECO:0000256" key="4">
    <source>
        <dbReference type="ARBA" id="ARBA00023136"/>
    </source>
</evidence>
<feature type="transmembrane region" description="Helical" evidence="5">
    <location>
        <begin position="83"/>
        <end position="105"/>
    </location>
</feature>
<feature type="transmembrane region" description="Helical" evidence="5">
    <location>
        <begin position="20"/>
        <end position="41"/>
    </location>
</feature>
<dbReference type="SUPFAM" id="SSF103473">
    <property type="entry name" value="MFS general substrate transporter"/>
    <property type="match status" value="1"/>
</dbReference>
<dbReference type="Proteomes" id="UP000191342">
    <property type="component" value="Unassembled WGS sequence"/>
</dbReference>
<reference evidence="8" key="1">
    <citation type="journal article" date="2017" name="Nat. Microbiol.">
        <title>Global analysis of biosynthetic gene clusters reveals vast potential of secondary metabolite production in Penicillium species.</title>
        <authorList>
            <person name="Nielsen J.C."/>
            <person name="Grijseels S."/>
            <person name="Prigent S."/>
            <person name="Ji B."/>
            <person name="Dainat J."/>
            <person name="Nielsen K.F."/>
            <person name="Frisvad J.C."/>
            <person name="Workman M."/>
            <person name="Nielsen J."/>
        </authorList>
    </citation>
    <scope>NUCLEOTIDE SEQUENCE [LARGE SCALE GENOMIC DNA]</scope>
    <source>
        <strain evidence="8">IBT 14082</strain>
    </source>
</reference>
<dbReference type="PROSITE" id="PS50850">
    <property type="entry name" value="MFS"/>
    <property type="match status" value="1"/>
</dbReference>